<dbReference type="AlphaFoldDB" id="A0AAV1KNA3"/>
<dbReference type="EMBL" id="CAVLGL010000068">
    <property type="protein sequence ID" value="CAK1584528.1"/>
    <property type="molecule type" value="Genomic_DNA"/>
</dbReference>
<keyword evidence="2" id="KW-1185">Reference proteome</keyword>
<name>A0AAV1KNA3_9NEOP</name>
<dbReference type="PANTHER" id="PTHR47331">
    <property type="entry name" value="PHD-TYPE DOMAIN-CONTAINING PROTEIN"/>
    <property type="match status" value="1"/>
</dbReference>
<organism evidence="1 2">
    <name type="scientific">Parnassius mnemosyne</name>
    <name type="common">clouded apollo</name>
    <dbReference type="NCBI Taxonomy" id="213953"/>
    <lineage>
        <taxon>Eukaryota</taxon>
        <taxon>Metazoa</taxon>
        <taxon>Ecdysozoa</taxon>
        <taxon>Arthropoda</taxon>
        <taxon>Hexapoda</taxon>
        <taxon>Insecta</taxon>
        <taxon>Pterygota</taxon>
        <taxon>Neoptera</taxon>
        <taxon>Endopterygota</taxon>
        <taxon>Lepidoptera</taxon>
        <taxon>Glossata</taxon>
        <taxon>Ditrysia</taxon>
        <taxon>Papilionoidea</taxon>
        <taxon>Papilionidae</taxon>
        <taxon>Parnassiinae</taxon>
        <taxon>Parnassini</taxon>
        <taxon>Parnassius</taxon>
        <taxon>Driopa</taxon>
    </lineage>
</organism>
<dbReference type="InterPro" id="IPR008042">
    <property type="entry name" value="Retrotrans_Pao"/>
</dbReference>
<sequence length="192" mass="21449">MEDKCKSDSASLGDREHAEHTLGLIWNIKLDTLNFSISLRNTPTEVIEGVRPPTKCEITSTVMSVFDPLGLASHITVQGKSLIQQAWRLGISWDDQVPHKLDVLWCTWLTEVKKLGYLEVPRSVAEGMSRGELRTFTDASEKAYYVTAVYYVTTDEREESRITLESAKARVASLNPITIPKLELQAALIAAD</sequence>
<gene>
    <name evidence="1" type="ORF">PARMNEM_LOCUS5746</name>
</gene>
<proteinExistence type="predicted"/>
<dbReference type="Pfam" id="PF05380">
    <property type="entry name" value="Peptidase_A17"/>
    <property type="match status" value="1"/>
</dbReference>
<dbReference type="Proteomes" id="UP001314205">
    <property type="component" value="Unassembled WGS sequence"/>
</dbReference>
<protein>
    <submittedName>
        <fullName evidence="1">Uncharacterized protein</fullName>
    </submittedName>
</protein>
<accession>A0AAV1KNA3</accession>
<comment type="caution">
    <text evidence="1">The sequence shown here is derived from an EMBL/GenBank/DDBJ whole genome shotgun (WGS) entry which is preliminary data.</text>
</comment>
<evidence type="ECO:0000313" key="1">
    <source>
        <dbReference type="EMBL" id="CAK1584528.1"/>
    </source>
</evidence>
<reference evidence="1 2" key="1">
    <citation type="submission" date="2023-11" db="EMBL/GenBank/DDBJ databases">
        <authorList>
            <person name="Hedman E."/>
            <person name="Englund M."/>
            <person name="Stromberg M."/>
            <person name="Nyberg Akerstrom W."/>
            <person name="Nylinder S."/>
            <person name="Jareborg N."/>
            <person name="Kallberg Y."/>
            <person name="Kronander E."/>
        </authorList>
    </citation>
    <scope>NUCLEOTIDE SEQUENCE [LARGE SCALE GENOMIC DNA]</scope>
</reference>
<evidence type="ECO:0000313" key="2">
    <source>
        <dbReference type="Proteomes" id="UP001314205"/>
    </source>
</evidence>